<name>A0A7T2S7Z4_DELAC</name>
<evidence type="ECO:0000256" key="1">
    <source>
        <dbReference type="SAM" id="SignalP"/>
    </source>
</evidence>
<proteinExistence type="predicted"/>
<accession>A0A7T2S7Z4</accession>
<dbReference type="AlphaFoldDB" id="A0A7T2S7Z4"/>
<dbReference type="RefSeq" id="WP_197956965.1">
    <property type="nucleotide sequence ID" value="NZ_CP065668.1"/>
</dbReference>
<evidence type="ECO:0000313" key="2">
    <source>
        <dbReference type="EMBL" id="QPS10493.1"/>
    </source>
</evidence>
<feature type="chain" id="PRO_5032495287" evidence="1">
    <location>
        <begin position="23"/>
        <end position="69"/>
    </location>
</feature>
<evidence type="ECO:0000313" key="3">
    <source>
        <dbReference type="Proteomes" id="UP000594778"/>
    </source>
</evidence>
<dbReference type="Proteomes" id="UP000594778">
    <property type="component" value="Chromosome"/>
</dbReference>
<organism evidence="2 3">
    <name type="scientific">Delftia acidovorans</name>
    <name type="common">Pseudomonas acidovorans</name>
    <name type="synonym">Comamonas acidovorans</name>
    <dbReference type="NCBI Taxonomy" id="80866"/>
    <lineage>
        <taxon>Bacteria</taxon>
        <taxon>Pseudomonadati</taxon>
        <taxon>Pseudomonadota</taxon>
        <taxon>Betaproteobacteria</taxon>
        <taxon>Burkholderiales</taxon>
        <taxon>Comamonadaceae</taxon>
        <taxon>Delftia</taxon>
    </lineage>
</organism>
<gene>
    <name evidence="2" type="ORF">I6G66_11075</name>
</gene>
<protein>
    <submittedName>
        <fullName evidence="2">Uncharacterized protein</fullName>
    </submittedName>
</protein>
<sequence>MKCHQFFWATTSAMVMASTIHAADARYSAKNIQKAGPAPALSHGLVFSCTPVSAMALTLYSTLRAADAR</sequence>
<reference evidence="2 3" key="1">
    <citation type="submission" date="2020-12" db="EMBL/GenBank/DDBJ databases">
        <title>FDA dAtabase for Regulatory Grade micrObial Sequences (FDA-ARGOS): Supporting development and validation of Infectious Disease Dx tests.</title>
        <authorList>
            <person name="Sproer C."/>
            <person name="Gronow S."/>
            <person name="Severitt S."/>
            <person name="Schroder I."/>
            <person name="Tallon L."/>
            <person name="Sadzewicz L."/>
            <person name="Zhao X."/>
            <person name="Boylan J."/>
            <person name="Ott S."/>
            <person name="Bowen H."/>
            <person name="Vavikolanu K."/>
            <person name="Mehta A."/>
            <person name="Aluvathingal J."/>
            <person name="Nadendla S."/>
            <person name="Lowell S."/>
            <person name="Myers T."/>
            <person name="Yan Y."/>
            <person name="Sichtig H."/>
        </authorList>
    </citation>
    <scope>NUCLEOTIDE SEQUENCE [LARGE SCALE GENOMIC DNA]</scope>
    <source>
        <strain evidence="2 3">FDAARGOS_909</strain>
    </source>
</reference>
<dbReference type="EMBL" id="CP065668">
    <property type="protein sequence ID" value="QPS10493.1"/>
    <property type="molecule type" value="Genomic_DNA"/>
</dbReference>
<keyword evidence="1" id="KW-0732">Signal</keyword>
<feature type="signal peptide" evidence="1">
    <location>
        <begin position="1"/>
        <end position="22"/>
    </location>
</feature>